<dbReference type="EMBL" id="AHJE01000053">
    <property type="protein sequence ID" value="EHP41081.1"/>
    <property type="molecule type" value="Genomic_DNA"/>
</dbReference>
<keyword evidence="1" id="KW-0805">Transcription regulation</keyword>
<dbReference type="GO" id="GO:0003677">
    <property type="term" value="F:DNA binding"/>
    <property type="evidence" value="ECO:0007669"/>
    <property type="project" value="UniProtKB-KW"/>
</dbReference>
<dbReference type="PRINTS" id="PR00598">
    <property type="entry name" value="HTHMARR"/>
</dbReference>
<dbReference type="Gene3D" id="1.10.10.10">
    <property type="entry name" value="Winged helix-like DNA-binding domain superfamily/Winged helix DNA-binding domain"/>
    <property type="match status" value="1"/>
</dbReference>
<evidence type="ECO:0000313" key="5">
    <source>
        <dbReference type="EMBL" id="EHP41081.1"/>
    </source>
</evidence>
<dbReference type="InterPro" id="IPR036390">
    <property type="entry name" value="WH_DNA-bd_sf"/>
</dbReference>
<dbReference type="InterPro" id="IPR000835">
    <property type="entry name" value="HTH_MarR-typ"/>
</dbReference>
<evidence type="ECO:0000256" key="2">
    <source>
        <dbReference type="ARBA" id="ARBA00023125"/>
    </source>
</evidence>
<dbReference type="SMART" id="SM00347">
    <property type="entry name" value="HTH_MARR"/>
    <property type="match status" value="1"/>
</dbReference>
<protein>
    <submittedName>
        <fullName evidence="5">Transcriptional regulator</fullName>
    </submittedName>
</protein>
<dbReference type="InterPro" id="IPR036388">
    <property type="entry name" value="WH-like_DNA-bd_sf"/>
</dbReference>
<keyword evidence="2" id="KW-0238">DNA-binding</keyword>
<dbReference type="PROSITE" id="PS50995">
    <property type="entry name" value="HTH_MARR_2"/>
    <property type="match status" value="1"/>
</dbReference>
<accession>H1S8N9</accession>
<organism evidence="5 6">
    <name type="scientific">Cupriavidus basilensis OR16</name>
    <dbReference type="NCBI Taxonomy" id="1127483"/>
    <lineage>
        <taxon>Bacteria</taxon>
        <taxon>Pseudomonadati</taxon>
        <taxon>Pseudomonadota</taxon>
        <taxon>Betaproteobacteria</taxon>
        <taxon>Burkholderiales</taxon>
        <taxon>Burkholderiaceae</taxon>
        <taxon>Cupriavidus</taxon>
    </lineage>
</organism>
<comment type="caution">
    <text evidence="5">The sequence shown here is derived from an EMBL/GenBank/DDBJ whole genome shotgun (WGS) entry which is preliminary data.</text>
</comment>
<evidence type="ECO:0000259" key="4">
    <source>
        <dbReference type="PROSITE" id="PS50995"/>
    </source>
</evidence>
<dbReference type="SUPFAM" id="SSF46785">
    <property type="entry name" value="Winged helix' DNA-binding domain"/>
    <property type="match status" value="1"/>
</dbReference>
<dbReference type="Pfam" id="PF01047">
    <property type="entry name" value="MarR"/>
    <property type="match status" value="1"/>
</dbReference>
<name>H1S8N9_9BURK</name>
<dbReference type="GO" id="GO:0003700">
    <property type="term" value="F:DNA-binding transcription factor activity"/>
    <property type="evidence" value="ECO:0007669"/>
    <property type="project" value="InterPro"/>
</dbReference>
<dbReference type="Proteomes" id="UP000005808">
    <property type="component" value="Unassembled WGS sequence"/>
</dbReference>
<evidence type="ECO:0000313" key="6">
    <source>
        <dbReference type="Proteomes" id="UP000005808"/>
    </source>
</evidence>
<gene>
    <name evidence="5" type="ORF">OR16_21803</name>
</gene>
<dbReference type="PANTHER" id="PTHR42756:SF1">
    <property type="entry name" value="TRANSCRIPTIONAL REPRESSOR OF EMRAB OPERON"/>
    <property type="match status" value="1"/>
</dbReference>
<reference evidence="5 6" key="1">
    <citation type="journal article" date="2012" name="J. Bacteriol.">
        <title>De Novo Genome Project of Cupriavidus basilensis OR16.</title>
        <authorList>
            <person name="Cserhati M."/>
            <person name="Kriszt B."/>
            <person name="Szoboszlay S."/>
            <person name="Toth A."/>
            <person name="Szabo I."/>
            <person name="Tancsics A."/>
            <person name="Nagy I."/>
            <person name="Horvath B."/>
            <person name="Nagy I."/>
            <person name="Kukolya J."/>
        </authorList>
    </citation>
    <scope>NUCLEOTIDE SEQUENCE [LARGE SCALE GENOMIC DNA]</scope>
    <source>
        <strain evidence="5 6">OR16</strain>
    </source>
</reference>
<sequence length="152" mass="17184">MFDTLGRSIAWHIRDLHRLFTSHLQSLVSREGAAVGHWYYLRVLAEQNGLTQLELSRRVGLAATTSVPALDNMEKQGLVKRVRDTEDRRRSFVFITDKGRALLDELMPSITALLEHAVTGVSERDLKTFQKVLVQIQENLSTAAPELTDVND</sequence>
<dbReference type="PATRIC" id="fig|1127483.3.peg.4359"/>
<evidence type="ECO:0000256" key="1">
    <source>
        <dbReference type="ARBA" id="ARBA00023015"/>
    </source>
</evidence>
<dbReference type="PANTHER" id="PTHR42756">
    <property type="entry name" value="TRANSCRIPTIONAL REGULATOR, MARR"/>
    <property type="match status" value="1"/>
</dbReference>
<evidence type="ECO:0000256" key="3">
    <source>
        <dbReference type="ARBA" id="ARBA00023163"/>
    </source>
</evidence>
<proteinExistence type="predicted"/>
<feature type="domain" description="HTH marR-type" evidence="4">
    <location>
        <begin position="1"/>
        <end position="138"/>
    </location>
</feature>
<keyword evidence="3" id="KW-0804">Transcription</keyword>
<dbReference type="AlphaFoldDB" id="H1S8N9"/>